<name>B2IY08_NOSP7</name>
<dbReference type="HOGENOM" id="CLU_1576888_0_0_3"/>
<reference evidence="2" key="1">
    <citation type="submission" date="2008-04" db="EMBL/GenBank/DDBJ databases">
        <title>Complete sequence of chromosome of Nostoc punctiforme ATCC 29133.</title>
        <authorList>
            <consortium name="US DOE Joint Genome Institute"/>
            <person name="Copeland A."/>
            <person name="Lucas S."/>
            <person name="Lapidus A."/>
            <person name="Glavina del Rio T."/>
            <person name="Dalin E."/>
            <person name="Tice H."/>
            <person name="Pitluck S."/>
            <person name="Chain P."/>
            <person name="Malfatti S."/>
            <person name="Shin M."/>
            <person name="Vergez L."/>
            <person name="Schmutz J."/>
            <person name="Larimer F."/>
            <person name="Land M."/>
            <person name="Hauser L."/>
            <person name="Kyrpides N."/>
            <person name="Kim E."/>
            <person name="Meeks J.C."/>
            <person name="Elhai J."/>
            <person name="Campbell E.L."/>
            <person name="Thiel T."/>
            <person name="Longmire J."/>
            <person name="Potts M."/>
            <person name="Atlas R."/>
        </authorList>
    </citation>
    <scope>NUCLEOTIDE SEQUENCE [LARGE SCALE GENOMIC DNA]</scope>
    <source>
        <strain evidence="2">ATCC 29133 / PCC 73102</strain>
    </source>
</reference>
<dbReference type="AlphaFoldDB" id="B2IY08"/>
<proteinExistence type="predicted"/>
<gene>
    <name evidence="1" type="ordered locus">Npun_R4712</name>
</gene>
<evidence type="ECO:0000313" key="2">
    <source>
        <dbReference type="Proteomes" id="UP000001191"/>
    </source>
</evidence>
<reference evidence="1 2" key="2">
    <citation type="journal article" date="2013" name="Plant Physiol.">
        <title>A Nostoc punctiforme Sugar Transporter Necessary to Establish a Cyanobacterium-Plant Symbiosis.</title>
        <authorList>
            <person name="Ekman M."/>
            <person name="Picossi S."/>
            <person name="Campbell E.L."/>
            <person name="Meeks J.C."/>
            <person name="Flores E."/>
        </authorList>
    </citation>
    <scope>NUCLEOTIDE SEQUENCE [LARGE SCALE GENOMIC DNA]</scope>
    <source>
        <strain evidence="2">ATCC 29133 / PCC 73102</strain>
    </source>
</reference>
<protein>
    <submittedName>
        <fullName evidence="1">Uncharacterized protein</fullName>
    </submittedName>
</protein>
<dbReference type="EMBL" id="CP001037">
    <property type="protein sequence ID" value="ACC83067.1"/>
    <property type="molecule type" value="Genomic_DNA"/>
</dbReference>
<sequence>MLTDTQEGRKLINEVAYRIVSEKAPKERPLYVGIRDKYFANPEKFSQESSEAIDEPLGMGEIAILGTLTQVVFPIITPILEYLIVEVAQGMAKKTGEEIFQEASQWLRSLFSEPKPKPLFSQEQLEEIAKTIQKITEDKVNTQNIENIEWVKVTTVTDSVITRLALAKK</sequence>
<dbReference type="KEGG" id="npu:Npun_R4712"/>
<dbReference type="RefSeq" id="WP_012411027.1">
    <property type="nucleotide sequence ID" value="NC_010628.1"/>
</dbReference>
<dbReference type="Proteomes" id="UP000001191">
    <property type="component" value="Chromosome"/>
</dbReference>
<organism evidence="1 2">
    <name type="scientific">Nostoc punctiforme (strain ATCC 29133 / PCC 73102)</name>
    <dbReference type="NCBI Taxonomy" id="63737"/>
    <lineage>
        <taxon>Bacteria</taxon>
        <taxon>Bacillati</taxon>
        <taxon>Cyanobacteriota</taxon>
        <taxon>Cyanophyceae</taxon>
        <taxon>Nostocales</taxon>
        <taxon>Nostocaceae</taxon>
        <taxon>Nostoc</taxon>
    </lineage>
</organism>
<accession>B2IY08</accession>
<evidence type="ECO:0000313" key="1">
    <source>
        <dbReference type="EMBL" id="ACC83067.1"/>
    </source>
</evidence>
<dbReference type="EnsemblBacteria" id="ACC83067">
    <property type="protein sequence ID" value="ACC83067"/>
    <property type="gene ID" value="Npun_R4712"/>
</dbReference>
<keyword evidence="2" id="KW-1185">Reference proteome</keyword>